<reference evidence="6" key="1">
    <citation type="journal article" date="2020" name="mSystems">
        <title>Genome- and Community-Level Interaction Insights into Carbon Utilization and Element Cycling Functions of Hydrothermarchaeota in Hydrothermal Sediment.</title>
        <authorList>
            <person name="Zhou Z."/>
            <person name="Liu Y."/>
            <person name="Xu W."/>
            <person name="Pan J."/>
            <person name="Luo Z.H."/>
            <person name="Li M."/>
        </authorList>
    </citation>
    <scope>NUCLEOTIDE SEQUENCE [LARGE SCALE GENOMIC DNA]</scope>
    <source>
        <strain evidence="6">HyVt-458</strain>
    </source>
</reference>
<comment type="caution">
    <text evidence="6">The sequence shown here is derived from an EMBL/GenBank/DDBJ whole genome shotgun (WGS) entry which is preliminary data.</text>
</comment>
<sequence length="197" mass="22190">MKKSYHHGDLKQTLVGTLYELVNSEPLEHLTVRFLTDRLGVSRTAIYRHFPSKEALFSAVVQKAFDALEAALAEVAVEQDPLQRLHGLGGAYLDFALHYPRHYRLMMNDQWRVYREHGCSDCEDKRKGGAFEIVIDACRAAQAAGALREEDALTQATAFWAMVHGIASLTIDGHLPEEEMGALYESLFRMSCEGMCR</sequence>
<dbReference type="GO" id="GO:0003700">
    <property type="term" value="F:DNA-binding transcription factor activity"/>
    <property type="evidence" value="ECO:0007669"/>
    <property type="project" value="TreeGrafter"/>
</dbReference>
<evidence type="ECO:0000256" key="4">
    <source>
        <dbReference type="PROSITE-ProRule" id="PRU00335"/>
    </source>
</evidence>
<dbReference type="InterPro" id="IPR036271">
    <property type="entry name" value="Tet_transcr_reg_TetR-rel_C_sf"/>
</dbReference>
<gene>
    <name evidence="6" type="ORF">ENJ12_01485</name>
</gene>
<evidence type="ECO:0000313" key="6">
    <source>
        <dbReference type="EMBL" id="HEC05499.1"/>
    </source>
</evidence>
<dbReference type="PROSITE" id="PS50977">
    <property type="entry name" value="HTH_TETR_2"/>
    <property type="match status" value="1"/>
</dbReference>
<dbReference type="InterPro" id="IPR001647">
    <property type="entry name" value="HTH_TetR"/>
</dbReference>
<evidence type="ECO:0000259" key="5">
    <source>
        <dbReference type="PROSITE" id="PS50977"/>
    </source>
</evidence>
<keyword evidence="2 4" id="KW-0238">DNA-binding</keyword>
<dbReference type="Proteomes" id="UP000886339">
    <property type="component" value="Unassembled WGS sequence"/>
</dbReference>
<feature type="DNA-binding region" description="H-T-H motif" evidence="4">
    <location>
        <begin position="31"/>
        <end position="50"/>
    </location>
</feature>
<feature type="domain" description="HTH tetR-type" evidence="5">
    <location>
        <begin position="8"/>
        <end position="68"/>
    </location>
</feature>
<dbReference type="InterPro" id="IPR050109">
    <property type="entry name" value="HTH-type_TetR-like_transc_reg"/>
</dbReference>
<proteinExistence type="predicted"/>
<dbReference type="Pfam" id="PF13305">
    <property type="entry name" value="TetR_C_33"/>
    <property type="match status" value="1"/>
</dbReference>
<dbReference type="PANTHER" id="PTHR30055">
    <property type="entry name" value="HTH-TYPE TRANSCRIPTIONAL REGULATOR RUTR"/>
    <property type="match status" value="1"/>
</dbReference>
<evidence type="ECO:0000256" key="1">
    <source>
        <dbReference type="ARBA" id="ARBA00023015"/>
    </source>
</evidence>
<keyword evidence="3" id="KW-0804">Transcription</keyword>
<dbReference type="GO" id="GO:0000976">
    <property type="term" value="F:transcription cis-regulatory region binding"/>
    <property type="evidence" value="ECO:0007669"/>
    <property type="project" value="TreeGrafter"/>
</dbReference>
<dbReference type="Gene3D" id="1.10.357.10">
    <property type="entry name" value="Tetracycline Repressor, domain 2"/>
    <property type="match status" value="1"/>
</dbReference>
<evidence type="ECO:0000256" key="2">
    <source>
        <dbReference type="ARBA" id="ARBA00023125"/>
    </source>
</evidence>
<dbReference type="PANTHER" id="PTHR30055:SF234">
    <property type="entry name" value="HTH-TYPE TRANSCRIPTIONAL REGULATOR BETI"/>
    <property type="match status" value="1"/>
</dbReference>
<evidence type="ECO:0000256" key="3">
    <source>
        <dbReference type="ARBA" id="ARBA00023163"/>
    </source>
</evidence>
<dbReference type="InterPro" id="IPR009057">
    <property type="entry name" value="Homeodomain-like_sf"/>
</dbReference>
<accession>A0A831RTD6</accession>
<keyword evidence="1" id="KW-0805">Transcription regulation</keyword>
<dbReference type="SUPFAM" id="SSF46689">
    <property type="entry name" value="Homeodomain-like"/>
    <property type="match status" value="1"/>
</dbReference>
<dbReference type="InterPro" id="IPR025996">
    <property type="entry name" value="MT1864/Rv1816-like_C"/>
</dbReference>
<dbReference type="SUPFAM" id="SSF48498">
    <property type="entry name" value="Tetracyclin repressor-like, C-terminal domain"/>
    <property type="match status" value="1"/>
</dbReference>
<name>A0A831RTD6_9GAMM</name>
<dbReference type="EMBL" id="DRLF01000058">
    <property type="protein sequence ID" value="HEC05499.1"/>
    <property type="molecule type" value="Genomic_DNA"/>
</dbReference>
<organism evidence="6">
    <name type="scientific">Thiolapillus brandeum</name>
    <dbReference type="NCBI Taxonomy" id="1076588"/>
    <lineage>
        <taxon>Bacteria</taxon>
        <taxon>Pseudomonadati</taxon>
        <taxon>Pseudomonadota</taxon>
        <taxon>Gammaproteobacteria</taxon>
        <taxon>Chromatiales</taxon>
        <taxon>Sedimenticolaceae</taxon>
        <taxon>Thiolapillus</taxon>
    </lineage>
</organism>
<protein>
    <submittedName>
        <fullName evidence="6">TetR/AcrR family transcriptional regulator</fullName>
    </submittedName>
</protein>
<dbReference type="Pfam" id="PF00440">
    <property type="entry name" value="TetR_N"/>
    <property type="match status" value="1"/>
</dbReference>
<dbReference type="AlphaFoldDB" id="A0A831RTD6"/>